<dbReference type="InterPro" id="IPR017438">
    <property type="entry name" value="ATP-NAD_kinase_N"/>
</dbReference>
<evidence type="ECO:0000256" key="1">
    <source>
        <dbReference type="ARBA" id="ARBA00001946"/>
    </source>
</evidence>
<dbReference type="Pfam" id="PF19279">
    <property type="entry name" value="YegS_C"/>
    <property type="match status" value="1"/>
</dbReference>
<keyword evidence="4" id="KW-0547">Nucleotide-binding</keyword>
<keyword evidence="7" id="KW-0594">Phospholipid biosynthesis</keyword>
<evidence type="ECO:0000256" key="6">
    <source>
        <dbReference type="ARBA" id="ARBA00022840"/>
    </source>
</evidence>
<dbReference type="EMBL" id="FMYF01000003">
    <property type="protein sequence ID" value="SDB80914.1"/>
    <property type="molecule type" value="Genomic_DNA"/>
</dbReference>
<evidence type="ECO:0000256" key="8">
    <source>
        <dbReference type="ARBA" id="ARBA00023264"/>
    </source>
</evidence>
<dbReference type="InterPro" id="IPR000326">
    <property type="entry name" value="PAP2/HPO"/>
</dbReference>
<proteinExistence type="inferred from homology"/>
<keyword evidence="5 11" id="KW-0418">Kinase</keyword>
<dbReference type="InterPro" id="IPR016064">
    <property type="entry name" value="NAD/diacylglycerol_kinase_sf"/>
</dbReference>
<gene>
    <name evidence="11" type="ORF">GA0111570_103168</name>
</gene>
<dbReference type="InterPro" id="IPR045540">
    <property type="entry name" value="YegS/DAGK_C"/>
</dbReference>
<evidence type="ECO:0000256" key="4">
    <source>
        <dbReference type="ARBA" id="ARBA00022741"/>
    </source>
</evidence>
<comment type="cofactor">
    <cofactor evidence="1">
        <name>Mg(2+)</name>
        <dbReference type="ChEBI" id="CHEBI:18420"/>
    </cofactor>
</comment>
<dbReference type="SMART" id="SM00014">
    <property type="entry name" value="acidPPc"/>
    <property type="match status" value="1"/>
</dbReference>
<evidence type="ECO:0000313" key="11">
    <source>
        <dbReference type="EMBL" id="SDB80914.1"/>
    </source>
</evidence>
<feature type="transmembrane region" description="Helical" evidence="9">
    <location>
        <begin position="192"/>
        <end position="210"/>
    </location>
</feature>
<accession>A0A1G6GG18</accession>
<dbReference type="SUPFAM" id="SSF48317">
    <property type="entry name" value="Acid phosphatase/Vanadium-dependent haloperoxidase"/>
    <property type="match status" value="1"/>
</dbReference>
<evidence type="ECO:0000256" key="3">
    <source>
        <dbReference type="ARBA" id="ARBA00022679"/>
    </source>
</evidence>
<dbReference type="PANTHER" id="PTHR12358:SF54">
    <property type="entry name" value="SPHINGOSINE KINASE RELATED PROTEIN"/>
    <property type="match status" value="1"/>
</dbReference>
<dbReference type="InterPro" id="IPR001206">
    <property type="entry name" value="Diacylglycerol_kinase_cat_dom"/>
</dbReference>
<dbReference type="SMART" id="SM00046">
    <property type="entry name" value="DAGKc"/>
    <property type="match status" value="1"/>
</dbReference>
<evidence type="ECO:0000313" key="12">
    <source>
        <dbReference type="Proteomes" id="UP000199086"/>
    </source>
</evidence>
<dbReference type="Gene3D" id="2.60.200.40">
    <property type="match status" value="1"/>
</dbReference>
<keyword evidence="7" id="KW-0444">Lipid biosynthesis</keyword>
<keyword evidence="3" id="KW-0808">Transferase</keyword>
<dbReference type="GO" id="GO:0016301">
    <property type="term" value="F:kinase activity"/>
    <property type="evidence" value="ECO:0007669"/>
    <property type="project" value="UniProtKB-KW"/>
</dbReference>
<sequence length="523" mass="56406">MPTARRPPSARLRLWLPPIALVAYAVWTVLAVAGVFDAMDRALAAPRLDPTGSIFQVLAAWAVVFAPLVMYAGMLVLAWWAWRRRLRELGTAVVVAAALSWVGTTAAKVLLELPRPPQSPHILMAGGWGYHSGHVAAVTTAVIMISATMATTRQTLQLTRGWWISGSLMVLVVAVDRWALGVHWISDIVGGVLWGMTASFVALLVCRVHLHNDRQGAPEAEQTELFQPRAAVIYNPTKVTDLPTFVRHVEYELETRGWRRAIWLETTPTDPGREMTAIAVRKRVDLVIGAGGDGTVRVIAGGLAGTGIPFAVVAAGTGNLLARNMGIPLDEVRALDVAFDGADRRIDLVRVDADDNPPEYFCAMAGIGIDAAIVAADNDLKRAIGSSAYVVSAARHANHAALDAEISVDGAPPVRTRAHLVLFGNVGLLQGGIQLFPHARPDDGRVDLLVASPRTIRDLVEVVVRVLVRRDRGYDRISRTSGRRVEISVDHPDRYELDGDPQGTCSRLVAEVAPGALVLRVPG</sequence>
<dbReference type="Gene3D" id="1.20.144.10">
    <property type="entry name" value="Phosphatidic acid phosphatase type 2/haloperoxidase"/>
    <property type="match status" value="1"/>
</dbReference>
<keyword evidence="9" id="KW-0472">Membrane</keyword>
<dbReference type="SUPFAM" id="SSF111331">
    <property type="entry name" value="NAD kinase/diacylglycerol kinase-like"/>
    <property type="match status" value="1"/>
</dbReference>
<evidence type="ECO:0000256" key="7">
    <source>
        <dbReference type="ARBA" id="ARBA00023209"/>
    </source>
</evidence>
<dbReference type="Gene3D" id="3.40.50.10330">
    <property type="entry name" value="Probable inorganic polyphosphate/atp-NAD kinase, domain 1"/>
    <property type="match status" value="1"/>
</dbReference>
<feature type="transmembrane region" description="Helical" evidence="9">
    <location>
        <begin position="89"/>
        <end position="111"/>
    </location>
</feature>
<dbReference type="InterPro" id="IPR036938">
    <property type="entry name" value="PAP2/HPO_sf"/>
</dbReference>
<evidence type="ECO:0000259" key="10">
    <source>
        <dbReference type="PROSITE" id="PS50146"/>
    </source>
</evidence>
<dbReference type="Pfam" id="PF01569">
    <property type="entry name" value="PAP2"/>
    <property type="match status" value="1"/>
</dbReference>
<reference evidence="11 12" key="1">
    <citation type="submission" date="2016-06" db="EMBL/GenBank/DDBJ databases">
        <authorList>
            <person name="Olsen C.W."/>
            <person name="Carey S."/>
            <person name="Hinshaw L."/>
            <person name="Karasin A.I."/>
        </authorList>
    </citation>
    <scope>NUCLEOTIDE SEQUENCE [LARGE SCALE GENOMIC DNA]</scope>
    <source>
        <strain evidence="11 12">LZ-22</strain>
    </source>
</reference>
<dbReference type="Pfam" id="PF00781">
    <property type="entry name" value="DAGK_cat"/>
    <property type="match status" value="1"/>
</dbReference>
<feature type="transmembrane region" description="Helical" evidence="9">
    <location>
        <begin position="131"/>
        <end position="150"/>
    </location>
</feature>
<dbReference type="STRING" id="1577474.GA0111570_103168"/>
<dbReference type="InterPro" id="IPR050187">
    <property type="entry name" value="Lipid_Phosphate_FormReg"/>
</dbReference>
<dbReference type="PANTHER" id="PTHR12358">
    <property type="entry name" value="SPHINGOSINE KINASE"/>
    <property type="match status" value="1"/>
</dbReference>
<evidence type="ECO:0000256" key="9">
    <source>
        <dbReference type="SAM" id="Phobius"/>
    </source>
</evidence>
<dbReference type="PROSITE" id="PS50146">
    <property type="entry name" value="DAGK"/>
    <property type="match status" value="1"/>
</dbReference>
<name>A0A1G6GG18_9ACTN</name>
<keyword evidence="6" id="KW-0067">ATP-binding</keyword>
<feature type="domain" description="DAGKc" evidence="10">
    <location>
        <begin position="225"/>
        <end position="355"/>
    </location>
</feature>
<organism evidence="11 12">
    <name type="scientific">Raineyella antarctica</name>
    <dbReference type="NCBI Taxonomy" id="1577474"/>
    <lineage>
        <taxon>Bacteria</taxon>
        <taxon>Bacillati</taxon>
        <taxon>Actinomycetota</taxon>
        <taxon>Actinomycetes</taxon>
        <taxon>Propionibacteriales</taxon>
        <taxon>Propionibacteriaceae</taxon>
        <taxon>Raineyella</taxon>
    </lineage>
</organism>
<keyword evidence="12" id="KW-1185">Reference proteome</keyword>
<feature type="transmembrane region" description="Helical" evidence="9">
    <location>
        <begin position="12"/>
        <end position="34"/>
    </location>
</feature>
<dbReference type="Proteomes" id="UP000199086">
    <property type="component" value="Unassembled WGS sequence"/>
</dbReference>
<evidence type="ECO:0000256" key="2">
    <source>
        <dbReference type="ARBA" id="ARBA00005983"/>
    </source>
</evidence>
<feature type="transmembrane region" description="Helical" evidence="9">
    <location>
        <begin position="54"/>
        <end position="82"/>
    </location>
</feature>
<keyword evidence="7" id="KW-0443">Lipid metabolism</keyword>
<evidence type="ECO:0000256" key="5">
    <source>
        <dbReference type="ARBA" id="ARBA00022777"/>
    </source>
</evidence>
<keyword evidence="9" id="KW-0812">Transmembrane</keyword>
<protein>
    <submittedName>
        <fullName evidence="11">Diacylglycerol kinase family enzyme</fullName>
    </submittedName>
</protein>
<feature type="transmembrane region" description="Helical" evidence="9">
    <location>
        <begin position="162"/>
        <end position="180"/>
    </location>
</feature>
<keyword evidence="8" id="KW-1208">Phospholipid metabolism</keyword>
<dbReference type="AlphaFoldDB" id="A0A1G6GG18"/>
<dbReference type="GO" id="GO:0008654">
    <property type="term" value="P:phospholipid biosynthetic process"/>
    <property type="evidence" value="ECO:0007669"/>
    <property type="project" value="UniProtKB-KW"/>
</dbReference>
<comment type="similarity">
    <text evidence="2">Belongs to the diacylglycerol/lipid kinase family.</text>
</comment>
<keyword evidence="9" id="KW-1133">Transmembrane helix</keyword>
<dbReference type="GO" id="GO:0005524">
    <property type="term" value="F:ATP binding"/>
    <property type="evidence" value="ECO:0007669"/>
    <property type="project" value="UniProtKB-KW"/>
</dbReference>